<protein>
    <submittedName>
        <fullName evidence="1">Uncharacterized protein</fullName>
    </submittedName>
</protein>
<dbReference type="RefSeq" id="WP_265675977.1">
    <property type="nucleotide sequence ID" value="NZ_JAKRRY010000022.1"/>
</dbReference>
<dbReference type="AlphaFoldDB" id="A0A9X3HXL6"/>
<evidence type="ECO:0000313" key="1">
    <source>
        <dbReference type="EMBL" id="MCW8347449.1"/>
    </source>
</evidence>
<comment type="caution">
    <text evidence="1">The sequence shown here is derived from an EMBL/GenBank/DDBJ whole genome shotgun (WGS) entry which is preliminary data.</text>
</comment>
<reference evidence="1" key="1">
    <citation type="submission" date="2022-02" db="EMBL/GenBank/DDBJ databases">
        <title>Vibrio sp. nov, a new bacterium isolated from seawater.</title>
        <authorList>
            <person name="Yuan Y."/>
        </authorList>
    </citation>
    <scope>NUCLEOTIDE SEQUENCE</scope>
    <source>
        <strain evidence="1">ZSDZ65</strain>
    </source>
</reference>
<name>A0A9X3HXL6_9VIBR</name>
<dbReference type="Proteomes" id="UP001155587">
    <property type="component" value="Unassembled WGS sequence"/>
</dbReference>
<proteinExistence type="predicted"/>
<organism evidence="1 2">
    <name type="scientific">Vibrio qingdaonensis</name>
    <dbReference type="NCBI Taxonomy" id="2829491"/>
    <lineage>
        <taxon>Bacteria</taxon>
        <taxon>Pseudomonadati</taxon>
        <taxon>Pseudomonadota</taxon>
        <taxon>Gammaproteobacteria</taxon>
        <taxon>Vibrionales</taxon>
        <taxon>Vibrionaceae</taxon>
        <taxon>Vibrio</taxon>
    </lineage>
</organism>
<evidence type="ECO:0000313" key="2">
    <source>
        <dbReference type="Proteomes" id="UP001155587"/>
    </source>
</evidence>
<gene>
    <name evidence="1" type="ORF">MD535_15725</name>
</gene>
<sequence length="117" mass="13823">MPYIYSIEIKTDAQDDVNKKFRDNQLKGEVIVDEVGNIYICPQISNKIWSTSPKSSQLTTAFDSQWDQVIEETLDYMTNHYCVTANHLTPRWQHILKPFRCPRMALYIKSRDFFLTK</sequence>
<dbReference type="EMBL" id="JAKRRY010000022">
    <property type="protein sequence ID" value="MCW8347449.1"/>
    <property type="molecule type" value="Genomic_DNA"/>
</dbReference>
<keyword evidence="2" id="KW-1185">Reference proteome</keyword>
<accession>A0A9X3HXL6</accession>